<keyword evidence="4 7" id="KW-0472">Membrane</keyword>
<dbReference type="KEGG" id="fox:FOXG_06648"/>
<dbReference type="VEuPathDB" id="FungiDB:FOXG_06648"/>
<dbReference type="Pfam" id="PF20684">
    <property type="entry name" value="Fung_rhodopsin"/>
    <property type="match status" value="1"/>
</dbReference>
<dbReference type="InterPro" id="IPR049326">
    <property type="entry name" value="Rhodopsin_dom_fungi"/>
</dbReference>
<evidence type="ECO:0000256" key="5">
    <source>
        <dbReference type="ARBA" id="ARBA00038359"/>
    </source>
</evidence>
<feature type="domain" description="Rhodopsin" evidence="8">
    <location>
        <begin position="52"/>
        <end position="290"/>
    </location>
</feature>
<dbReference type="AlphaFoldDB" id="A0A0J9UZ32"/>
<evidence type="ECO:0000313" key="9">
    <source>
        <dbReference type="EMBL" id="KNB04547.1"/>
    </source>
</evidence>
<dbReference type="KEGG" id="fox:FOXG_06611"/>
<evidence type="ECO:0000256" key="1">
    <source>
        <dbReference type="ARBA" id="ARBA00004141"/>
    </source>
</evidence>
<dbReference type="InterPro" id="IPR052337">
    <property type="entry name" value="SAT4-like"/>
</dbReference>
<feature type="transmembrane region" description="Helical" evidence="7">
    <location>
        <begin position="226"/>
        <end position="246"/>
    </location>
</feature>
<feature type="transmembrane region" description="Helical" evidence="7">
    <location>
        <begin position="68"/>
        <end position="94"/>
    </location>
</feature>
<dbReference type="VEuPathDB" id="FungiDB:FOXG_07216"/>
<feature type="transmembrane region" description="Helical" evidence="7">
    <location>
        <begin position="189"/>
        <end position="214"/>
    </location>
</feature>
<dbReference type="GeneID" id="28948470"/>
<feature type="transmembrane region" description="Helical" evidence="7">
    <location>
        <begin position="35"/>
        <end position="56"/>
    </location>
</feature>
<name>A0A0J9UZ32_FUSO4</name>
<dbReference type="OrthoDB" id="5393606at2759"/>
<sequence>MSDQPSDNAAIEGAAPPPPGISPSFDHPEYSGQPVVVVNIACLALATSVCALRLFTKLKIVRTVDYSDYLIIPAWISAVAFASINIIQCSYGLGVHIWNVPIVKFSPTFLQLQITTQALYCVSMMFTKLSLLAVYLRISPSRRFRAVVCLLMAIVAGYSFSAVLVAIFQCHPIEMAWDITVSDGSCIDRMAYFIATLALNVTTDLFMLALPIPMLWNVKMPRRQKLGLIGIFMTGSFVCVVGFLRIKSLLGLMGLNDLTWHLVDGYVWVAIEMNTGIICSCLPFMKPFLKQVFPRVFGSSLGSSHRQSSNGQSRAVTLHGQVMELDRKITKTKSCTENLSTGGQGADLRSESQERIFHRPQDCHSVTTDASLSNPTGGSQDVIGQPHDLESAMD</sequence>
<dbReference type="PANTHER" id="PTHR33048:SF47">
    <property type="entry name" value="INTEGRAL MEMBRANE PROTEIN-RELATED"/>
    <property type="match status" value="1"/>
</dbReference>
<dbReference type="GeneID" id="28948494"/>
<evidence type="ECO:0000313" key="10">
    <source>
        <dbReference type="EMBL" id="KNB04589.1"/>
    </source>
</evidence>
<evidence type="ECO:0000256" key="4">
    <source>
        <dbReference type="ARBA" id="ARBA00023136"/>
    </source>
</evidence>
<evidence type="ECO:0000313" key="12">
    <source>
        <dbReference type="Proteomes" id="UP000009097"/>
    </source>
</evidence>
<keyword evidence="3 7" id="KW-1133">Transmembrane helix</keyword>
<feature type="transmembrane region" description="Helical" evidence="7">
    <location>
        <begin position="148"/>
        <end position="169"/>
    </location>
</feature>
<comment type="similarity">
    <text evidence="5">Belongs to the SAT4 family.</text>
</comment>
<evidence type="ECO:0000256" key="7">
    <source>
        <dbReference type="SAM" id="Phobius"/>
    </source>
</evidence>
<dbReference type="Proteomes" id="UP000009097">
    <property type="component" value="Unassembled WGS sequence"/>
</dbReference>
<dbReference type="PANTHER" id="PTHR33048">
    <property type="entry name" value="PTH11-LIKE INTEGRAL MEMBRANE PROTEIN (AFU_ORTHOLOGUE AFUA_5G11245)"/>
    <property type="match status" value="1"/>
</dbReference>
<organism evidence="10 12">
    <name type="scientific">Fusarium oxysporum f. sp. lycopersici (strain 4287 / CBS 123668 / FGSC 9935 / NRRL 34936)</name>
    <name type="common">Fusarium vascular wilt of tomato</name>
    <dbReference type="NCBI Taxonomy" id="426428"/>
    <lineage>
        <taxon>Eukaryota</taxon>
        <taxon>Fungi</taxon>
        <taxon>Dikarya</taxon>
        <taxon>Ascomycota</taxon>
        <taxon>Pezizomycotina</taxon>
        <taxon>Sordariomycetes</taxon>
        <taxon>Hypocreomycetidae</taxon>
        <taxon>Hypocreales</taxon>
        <taxon>Nectriaceae</taxon>
        <taxon>Fusarium</taxon>
        <taxon>Fusarium oxysporum species complex</taxon>
    </lineage>
</organism>
<comment type="subcellular location">
    <subcellularLocation>
        <location evidence="1">Membrane</location>
        <topology evidence="1">Multi-pass membrane protein</topology>
    </subcellularLocation>
</comment>
<evidence type="ECO:0000256" key="2">
    <source>
        <dbReference type="ARBA" id="ARBA00022692"/>
    </source>
</evidence>
<dbReference type="KEGG" id="fox:FOXG_07216"/>
<dbReference type="EMBL" id="DS231704">
    <property type="protein sequence ID" value="KNB06522.1"/>
    <property type="molecule type" value="Genomic_DNA"/>
</dbReference>
<keyword evidence="2 7" id="KW-0812">Transmembrane</keyword>
<dbReference type="GeneID" id="28948945"/>
<dbReference type="EMBL" id="DS231702">
    <property type="protein sequence ID" value="KNB04589.1"/>
    <property type="molecule type" value="Genomic_DNA"/>
</dbReference>
<accession>A0A0J9UZ32</accession>
<feature type="region of interest" description="Disordered" evidence="6">
    <location>
        <begin position="359"/>
        <end position="394"/>
    </location>
</feature>
<evidence type="ECO:0000256" key="3">
    <source>
        <dbReference type="ARBA" id="ARBA00022989"/>
    </source>
</evidence>
<feature type="transmembrane region" description="Helical" evidence="7">
    <location>
        <begin position="114"/>
        <end position="136"/>
    </location>
</feature>
<reference evidence="10" key="2">
    <citation type="journal article" date="2010" name="Nature">
        <title>Comparative genomics reveals mobile pathogenicity chromosomes in Fusarium.</title>
        <authorList>
            <person name="Ma L.J."/>
            <person name="van der Does H.C."/>
            <person name="Borkovich K.A."/>
            <person name="Coleman J.J."/>
            <person name="Daboussi M.J."/>
            <person name="Di Pietro A."/>
            <person name="Dufresne M."/>
            <person name="Freitag M."/>
            <person name="Grabherr M."/>
            <person name="Henrissat B."/>
            <person name="Houterman P.M."/>
            <person name="Kang S."/>
            <person name="Shim W.B."/>
            <person name="Woloshuk C."/>
            <person name="Xie X."/>
            <person name="Xu J.R."/>
            <person name="Antoniw J."/>
            <person name="Baker S.E."/>
            <person name="Bluhm B.H."/>
            <person name="Breakspear A."/>
            <person name="Brown D.W."/>
            <person name="Butchko R.A."/>
            <person name="Chapman S."/>
            <person name="Coulson R."/>
            <person name="Coutinho P.M."/>
            <person name="Danchin E.G."/>
            <person name="Diener A."/>
            <person name="Gale L.R."/>
            <person name="Gardiner D.M."/>
            <person name="Goff S."/>
            <person name="Hammond-Kosack K.E."/>
            <person name="Hilburn K."/>
            <person name="Hua-Van A."/>
            <person name="Jonkers W."/>
            <person name="Kazan K."/>
            <person name="Kodira C.D."/>
            <person name="Koehrsen M."/>
            <person name="Kumar L."/>
            <person name="Lee Y.H."/>
            <person name="Li L."/>
            <person name="Manners J.M."/>
            <person name="Miranda-Saavedra D."/>
            <person name="Mukherjee M."/>
            <person name="Park G."/>
            <person name="Park J."/>
            <person name="Park S.Y."/>
            <person name="Proctor R.H."/>
            <person name="Regev A."/>
            <person name="Ruiz-Roldan M.C."/>
            <person name="Sain D."/>
            <person name="Sakthikumar S."/>
            <person name="Sykes S."/>
            <person name="Schwartz D.C."/>
            <person name="Turgeon B.G."/>
            <person name="Wapinski I."/>
            <person name="Yoder O."/>
            <person name="Young S."/>
            <person name="Zeng Q."/>
            <person name="Zhou S."/>
            <person name="Galagan J."/>
            <person name="Cuomo C.A."/>
            <person name="Kistler H.C."/>
            <person name="Rep M."/>
        </authorList>
    </citation>
    <scope>NUCLEOTIDE SEQUENCE [LARGE SCALE GENOMIC DNA]</scope>
    <source>
        <strain evidence="10">4287</strain>
    </source>
</reference>
<dbReference type="EMBL" id="DS231702">
    <property type="protein sequence ID" value="KNB04547.1"/>
    <property type="molecule type" value="Genomic_DNA"/>
</dbReference>
<dbReference type="RefSeq" id="XP_018242592.1">
    <property type="nucleotide sequence ID" value="XM_018385303.1"/>
</dbReference>
<dbReference type="GO" id="GO:0016020">
    <property type="term" value="C:membrane"/>
    <property type="evidence" value="ECO:0007669"/>
    <property type="project" value="UniProtKB-SubCell"/>
</dbReference>
<reference evidence="10" key="1">
    <citation type="submission" date="2007-04" db="EMBL/GenBank/DDBJ databases">
        <authorList>
            <consortium name="The Broad Institute Genome Sequencing Platform"/>
            <person name="Birren B."/>
            <person name="Lander E."/>
            <person name="Galagan J."/>
            <person name="Nusbaum C."/>
            <person name="Devon K."/>
            <person name="Ma L.-J."/>
            <person name="Jaffe D."/>
            <person name="Butler J."/>
            <person name="Alvarez P."/>
            <person name="Gnerre S."/>
            <person name="Grabherr M."/>
            <person name="Kleber M."/>
            <person name="Mauceli E."/>
            <person name="Brockman W."/>
            <person name="MacCallum I.A."/>
            <person name="Young S."/>
            <person name="LaButti K."/>
            <person name="DeCaprio D."/>
            <person name="Crawford M."/>
            <person name="Koehrsen M."/>
            <person name="Engels R."/>
            <person name="Montgomery P."/>
            <person name="Pearson M."/>
            <person name="Howarth C."/>
            <person name="Larson L."/>
            <person name="White J."/>
            <person name="O'Leary S."/>
            <person name="Kodira C."/>
            <person name="Zeng Q."/>
            <person name="Yandava C."/>
            <person name="Alvarado L."/>
            <person name="Kistler C."/>
            <person name="Shim W.-B."/>
            <person name="Kang S."/>
            <person name="Woloshuk C."/>
        </authorList>
    </citation>
    <scope>NUCLEOTIDE SEQUENCE</scope>
    <source>
        <strain evidence="10">4287</strain>
    </source>
</reference>
<dbReference type="RefSeq" id="XP_018244567.1">
    <property type="nucleotide sequence ID" value="XM_018385837.1"/>
</dbReference>
<dbReference type="RefSeq" id="XP_018242634.1">
    <property type="nucleotide sequence ID" value="XM_018385331.1"/>
</dbReference>
<evidence type="ECO:0000256" key="6">
    <source>
        <dbReference type="SAM" id="MobiDB-lite"/>
    </source>
</evidence>
<evidence type="ECO:0000313" key="11">
    <source>
        <dbReference type="EMBL" id="KNB06522.1"/>
    </source>
</evidence>
<evidence type="ECO:0000259" key="8">
    <source>
        <dbReference type="Pfam" id="PF20684"/>
    </source>
</evidence>
<protein>
    <recommendedName>
        <fullName evidence="8">Rhodopsin domain-containing protein</fullName>
    </recommendedName>
</protein>
<proteinExistence type="inferred from homology"/>
<feature type="compositionally biased region" description="Polar residues" evidence="6">
    <location>
        <begin position="364"/>
        <end position="379"/>
    </location>
</feature>
<gene>
    <name evidence="9" type="ORF">FOXG_06611</name>
    <name evidence="10" type="ORF">FOXG_06648</name>
    <name evidence="11" type="ORF">FOXG_07216</name>
</gene>
<dbReference type="VEuPathDB" id="FungiDB:FOXG_06611"/>